<feature type="domain" description="HAMP" evidence="15">
    <location>
        <begin position="174"/>
        <end position="227"/>
    </location>
</feature>
<reference evidence="16 17" key="1">
    <citation type="submission" date="2018-09" db="EMBL/GenBank/DDBJ databases">
        <title>YIM 75507 draft genome.</title>
        <authorList>
            <person name="Tang S."/>
            <person name="Feng Y."/>
        </authorList>
    </citation>
    <scope>NUCLEOTIDE SEQUENCE [LARGE SCALE GENOMIC DNA]</scope>
    <source>
        <strain evidence="16 17">YIM 75507</strain>
    </source>
</reference>
<dbReference type="RefSeq" id="WP_119929185.1">
    <property type="nucleotide sequence ID" value="NZ_QZEY01000012.1"/>
</dbReference>
<sequence>MRRAPLRARLTLLTALAVAAAIAVSAAACWFLVRGQLNHQLDESLTGRRAGPPPPHLCEEPPPDARLRPFLFVQQVVWADGRTCTAPGERAVRVTPADLAVAAGRSRETLRDGVAADGTEMRVFTRPAGPGVALLTARSRTELEDSLRGLALLLAGVAAVGVLGAATAGLLIARAALAPVDRLTGAVEHIARTEDLDTRIPAEGDDEIARLGRAFNTMTAALAASRERQQRLIADAGHELRTPLTSLRANVDLLLRSDETGRPLPDRDRRRLLDDVRAQLRELSSLVVDLLELSRPARGPDPAVPYEVIRLDEVAERAVRRVRPRRQDVRLDVELEPYRVRGDAAALERAVVNLLDNAIKFSPPGGTVAVRLRGGELTVRDRGGGIADEDLPYVFDRFWRSPAARGLPGSGLGLAIVARAVRESGGEVTLEPAPGGGTTARLTLPGAPPGE</sequence>
<dbReference type="InterPro" id="IPR036890">
    <property type="entry name" value="HATPase_C_sf"/>
</dbReference>
<evidence type="ECO:0000256" key="3">
    <source>
        <dbReference type="ARBA" id="ARBA00012438"/>
    </source>
</evidence>
<dbReference type="CDD" id="cd06225">
    <property type="entry name" value="HAMP"/>
    <property type="match status" value="1"/>
</dbReference>
<organism evidence="16 17">
    <name type="scientific">Bailinhaonella thermotolerans</name>
    <dbReference type="NCBI Taxonomy" id="1070861"/>
    <lineage>
        <taxon>Bacteria</taxon>
        <taxon>Bacillati</taxon>
        <taxon>Actinomycetota</taxon>
        <taxon>Actinomycetes</taxon>
        <taxon>Streptosporangiales</taxon>
        <taxon>Streptosporangiaceae</taxon>
        <taxon>Bailinhaonella</taxon>
    </lineage>
</organism>
<dbReference type="PRINTS" id="PR00344">
    <property type="entry name" value="BCTRLSENSOR"/>
</dbReference>
<name>A0A3A4ACR7_9ACTN</name>
<evidence type="ECO:0000256" key="2">
    <source>
        <dbReference type="ARBA" id="ARBA00004236"/>
    </source>
</evidence>
<feature type="chain" id="PRO_5039310705" description="histidine kinase" evidence="13">
    <location>
        <begin position="20"/>
        <end position="451"/>
    </location>
</feature>
<dbReference type="Gene3D" id="3.30.565.10">
    <property type="entry name" value="Histidine kinase-like ATPase, C-terminal domain"/>
    <property type="match status" value="1"/>
</dbReference>
<protein>
    <recommendedName>
        <fullName evidence="3">histidine kinase</fullName>
        <ecNumber evidence="3">2.7.13.3</ecNumber>
    </recommendedName>
</protein>
<evidence type="ECO:0000313" key="16">
    <source>
        <dbReference type="EMBL" id="RJL26455.1"/>
    </source>
</evidence>
<dbReference type="PROSITE" id="PS51257">
    <property type="entry name" value="PROKAR_LIPOPROTEIN"/>
    <property type="match status" value="1"/>
</dbReference>
<feature type="domain" description="Histidine kinase" evidence="14">
    <location>
        <begin position="235"/>
        <end position="448"/>
    </location>
</feature>
<keyword evidence="10 12" id="KW-0472">Membrane</keyword>
<evidence type="ECO:0000256" key="4">
    <source>
        <dbReference type="ARBA" id="ARBA00022553"/>
    </source>
</evidence>
<evidence type="ECO:0000256" key="12">
    <source>
        <dbReference type="SAM" id="Phobius"/>
    </source>
</evidence>
<dbReference type="Gene3D" id="1.10.287.130">
    <property type="match status" value="1"/>
</dbReference>
<keyword evidence="17" id="KW-1185">Reference proteome</keyword>
<dbReference type="PANTHER" id="PTHR45436">
    <property type="entry name" value="SENSOR HISTIDINE KINASE YKOH"/>
    <property type="match status" value="1"/>
</dbReference>
<evidence type="ECO:0000256" key="5">
    <source>
        <dbReference type="ARBA" id="ARBA00022679"/>
    </source>
</evidence>
<evidence type="ECO:0000256" key="13">
    <source>
        <dbReference type="SAM" id="SignalP"/>
    </source>
</evidence>
<dbReference type="InterPro" id="IPR003660">
    <property type="entry name" value="HAMP_dom"/>
</dbReference>
<dbReference type="InterPro" id="IPR003661">
    <property type="entry name" value="HisK_dim/P_dom"/>
</dbReference>
<evidence type="ECO:0000259" key="14">
    <source>
        <dbReference type="PROSITE" id="PS50109"/>
    </source>
</evidence>
<dbReference type="InterPro" id="IPR004358">
    <property type="entry name" value="Sig_transdc_His_kin-like_C"/>
</dbReference>
<dbReference type="SMART" id="SM00304">
    <property type="entry name" value="HAMP"/>
    <property type="match status" value="1"/>
</dbReference>
<evidence type="ECO:0000313" key="17">
    <source>
        <dbReference type="Proteomes" id="UP000265768"/>
    </source>
</evidence>
<evidence type="ECO:0000256" key="1">
    <source>
        <dbReference type="ARBA" id="ARBA00000085"/>
    </source>
</evidence>
<dbReference type="Pfam" id="PF00512">
    <property type="entry name" value="HisKA"/>
    <property type="match status" value="1"/>
</dbReference>
<keyword evidence="9" id="KW-0902">Two-component regulatory system</keyword>
<evidence type="ECO:0000256" key="9">
    <source>
        <dbReference type="ARBA" id="ARBA00023012"/>
    </source>
</evidence>
<dbReference type="EC" id="2.7.13.3" evidence="3"/>
<keyword evidence="13" id="KW-0732">Signal</keyword>
<dbReference type="SMART" id="SM00387">
    <property type="entry name" value="HATPase_c"/>
    <property type="match status" value="1"/>
</dbReference>
<dbReference type="SUPFAM" id="SSF158472">
    <property type="entry name" value="HAMP domain-like"/>
    <property type="match status" value="1"/>
</dbReference>
<keyword evidence="5" id="KW-0808">Transferase</keyword>
<dbReference type="Gene3D" id="6.10.340.10">
    <property type="match status" value="1"/>
</dbReference>
<feature type="transmembrane region" description="Helical" evidence="12">
    <location>
        <begin position="150"/>
        <end position="173"/>
    </location>
</feature>
<dbReference type="CDD" id="cd00082">
    <property type="entry name" value="HisKA"/>
    <property type="match status" value="1"/>
</dbReference>
<dbReference type="InterPro" id="IPR050428">
    <property type="entry name" value="TCS_sensor_his_kinase"/>
</dbReference>
<dbReference type="SUPFAM" id="SSF47384">
    <property type="entry name" value="Homodimeric domain of signal transducing histidine kinase"/>
    <property type="match status" value="1"/>
</dbReference>
<dbReference type="AlphaFoldDB" id="A0A3A4ACR7"/>
<dbReference type="Proteomes" id="UP000265768">
    <property type="component" value="Unassembled WGS sequence"/>
</dbReference>
<keyword evidence="7 16" id="KW-0418">Kinase</keyword>
<evidence type="ECO:0000256" key="7">
    <source>
        <dbReference type="ARBA" id="ARBA00022777"/>
    </source>
</evidence>
<comment type="catalytic activity">
    <reaction evidence="1">
        <text>ATP + protein L-histidine = ADP + protein N-phospho-L-histidine.</text>
        <dbReference type="EC" id="2.7.13.3"/>
    </reaction>
</comment>
<feature type="region of interest" description="Disordered" evidence="11">
    <location>
        <begin position="427"/>
        <end position="451"/>
    </location>
</feature>
<dbReference type="InterPro" id="IPR036097">
    <property type="entry name" value="HisK_dim/P_sf"/>
</dbReference>
<dbReference type="PROSITE" id="PS50885">
    <property type="entry name" value="HAMP"/>
    <property type="match status" value="1"/>
</dbReference>
<feature type="signal peptide" evidence="13">
    <location>
        <begin position="1"/>
        <end position="19"/>
    </location>
</feature>
<keyword evidence="4" id="KW-0597">Phosphoprotein</keyword>
<comment type="subcellular location">
    <subcellularLocation>
        <location evidence="2">Cell membrane</location>
    </subcellularLocation>
</comment>
<evidence type="ECO:0000256" key="10">
    <source>
        <dbReference type="ARBA" id="ARBA00023136"/>
    </source>
</evidence>
<dbReference type="InterPro" id="IPR005467">
    <property type="entry name" value="His_kinase_dom"/>
</dbReference>
<dbReference type="EMBL" id="QZEY01000012">
    <property type="protein sequence ID" value="RJL26455.1"/>
    <property type="molecule type" value="Genomic_DNA"/>
</dbReference>
<keyword evidence="8 12" id="KW-1133">Transmembrane helix</keyword>
<dbReference type="PROSITE" id="PS50109">
    <property type="entry name" value="HIS_KIN"/>
    <property type="match status" value="1"/>
</dbReference>
<dbReference type="OrthoDB" id="9786919at2"/>
<dbReference type="InterPro" id="IPR003594">
    <property type="entry name" value="HATPase_dom"/>
</dbReference>
<evidence type="ECO:0000256" key="6">
    <source>
        <dbReference type="ARBA" id="ARBA00022692"/>
    </source>
</evidence>
<evidence type="ECO:0000256" key="11">
    <source>
        <dbReference type="SAM" id="MobiDB-lite"/>
    </source>
</evidence>
<comment type="caution">
    <text evidence="16">The sequence shown here is derived from an EMBL/GenBank/DDBJ whole genome shotgun (WGS) entry which is preliminary data.</text>
</comment>
<accession>A0A3A4ACR7</accession>
<dbReference type="Pfam" id="PF00672">
    <property type="entry name" value="HAMP"/>
    <property type="match status" value="1"/>
</dbReference>
<dbReference type="GO" id="GO:0005886">
    <property type="term" value="C:plasma membrane"/>
    <property type="evidence" value="ECO:0007669"/>
    <property type="project" value="UniProtKB-SubCell"/>
</dbReference>
<keyword evidence="6 12" id="KW-0812">Transmembrane</keyword>
<dbReference type="PANTHER" id="PTHR45436:SF5">
    <property type="entry name" value="SENSOR HISTIDINE KINASE TRCS"/>
    <property type="match status" value="1"/>
</dbReference>
<dbReference type="SUPFAM" id="SSF55874">
    <property type="entry name" value="ATPase domain of HSP90 chaperone/DNA topoisomerase II/histidine kinase"/>
    <property type="match status" value="1"/>
</dbReference>
<gene>
    <name evidence="16" type="ORF">D5H75_26055</name>
</gene>
<dbReference type="GO" id="GO:0000155">
    <property type="term" value="F:phosphorelay sensor kinase activity"/>
    <property type="evidence" value="ECO:0007669"/>
    <property type="project" value="InterPro"/>
</dbReference>
<evidence type="ECO:0000256" key="8">
    <source>
        <dbReference type="ARBA" id="ARBA00022989"/>
    </source>
</evidence>
<dbReference type="Pfam" id="PF02518">
    <property type="entry name" value="HATPase_c"/>
    <property type="match status" value="1"/>
</dbReference>
<proteinExistence type="predicted"/>
<evidence type="ECO:0000259" key="15">
    <source>
        <dbReference type="PROSITE" id="PS50885"/>
    </source>
</evidence>
<dbReference type="SMART" id="SM00388">
    <property type="entry name" value="HisKA"/>
    <property type="match status" value="1"/>
</dbReference>